<sequence length="42" mass="4920">MYGKDKSVSYKQKINIQTFACALDFSRNEIEASFDLFKVRLN</sequence>
<name>B1HQ27_LYSSC</name>
<evidence type="ECO:0000313" key="1">
    <source>
        <dbReference type="EMBL" id="ACA40670.1"/>
    </source>
</evidence>
<dbReference type="KEGG" id="lsp:Bsph_3159"/>
<dbReference type="EMBL" id="CP000817">
    <property type="protein sequence ID" value="ACA40670.1"/>
    <property type="molecule type" value="Genomic_DNA"/>
</dbReference>
<dbReference type="EnsemblBacteria" id="ACA40670">
    <property type="protein sequence ID" value="ACA40670"/>
    <property type="gene ID" value="Bsph_3159"/>
</dbReference>
<gene>
    <name evidence="1" type="ordered locus">Bsph_3159</name>
</gene>
<protein>
    <submittedName>
        <fullName evidence="1">Uncharacterized protein</fullName>
    </submittedName>
</protein>
<dbReference type="AlphaFoldDB" id="B1HQ27"/>
<organism evidence="1 2">
    <name type="scientific">Lysinibacillus sphaericus (strain C3-41)</name>
    <dbReference type="NCBI Taxonomy" id="444177"/>
    <lineage>
        <taxon>Bacteria</taxon>
        <taxon>Bacillati</taxon>
        <taxon>Bacillota</taxon>
        <taxon>Bacilli</taxon>
        <taxon>Bacillales</taxon>
        <taxon>Bacillaceae</taxon>
        <taxon>Lysinibacillus</taxon>
    </lineage>
</organism>
<proteinExistence type="predicted"/>
<evidence type="ECO:0000313" key="2">
    <source>
        <dbReference type="Proteomes" id="UP000002164"/>
    </source>
</evidence>
<accession>B1HQ27</accession>
<reference evidence="1 2" key="1">
    <citation type="journal article" date="2008" name="J. Bacteriol.">
        <title>Complete genome sequence of the mosquitocidal bacterium Bacillus sphaericus C3-41 and comparison with those of closely related Bacillus species.</title>
        <authorList>
            <person name="Hu X."/>
            <person name="Fan W."/>
            <person name="Han B."/>
            <person name="Liu H."/>
            <person name="Zheng D."/>
            <person name="Li Q."/>
            <person name="Dong W."/>
            <person name="Yan J."/>
            <person name="Gao M."/>
            <person name="Berry C."/>
            <person name="Yuan Z."/>
        </authorList>
    </citation>
    <scope>NUCLEOTIDE SEQUENCE [LARGE SCALE GENOMIC DNA]</scope>
    <source>
        <strain evidence="1 2">C3-41</strain>
    </source>
</reference>
<dbReference type="HOGENOM" id="CLU_3253675_0_0_9"/>
<dbReference type="Proteomes" id="UP000002164">
    <property type="component" value="Chromosome"/>
</dbReference>